<gene>
    <name evidence="2" type="ORF">LMG7974_01662</name>
</gene>
<evidence type="ECO:0000313" key="2">
    <source>
        <dbReference type="EMBL" id="CAD7289585.1"/>
    </source>
</evidence>
<protein>
    <submittedName>
        <fullName evidence="2">Uncharacterized protein</fullName>
    </submittedName>
</protein>
<name>A0ABM8Q9I8_9BACT</name>
<keyword evidence="1" id="KW-0472">Membrane</keyword>
<sequence>MSEYLNPNLCHIYASITPAILANKPKSKAVIYISFKELKILPSLIMQVATPKAKNSITSIIKQVKKSILSYFELTNSQQPLKPALNNKSLILIISIFNFILSISKFNFFISQNISNHIKTSLNGVKKCI</sequence>
<keyword evidence="1" id="KW-1133">Transmembrane helix</keyword>
<dbReference type="EMBL" id="CAJHOF010000018">
    <property type="protein sequence ID" value="CAD7289585.1"/>
    <property type="molecule type" value="Genomic_DNA"/>
</dbReference>
<proteinExistence type="predicted"/>
<comment type="caution">
    <text evidence="2">The sequence shown here is derived from an EMBL/GenBank/DDBJ whole genome shotgun (WGS) entry which is preliminary data.</text>
</comment>
<accession>A0ABM8Q9I8</accession>
<reference evidence="2 3" key="1">
    <citation type="submission" date="2020-11" db="EMBL/GenBank/DDBJ databases">
        <authorList>
            <person name="Peeters C."/>
        </authorList>
    </citation>
    <scope>NUCLEOTIDE SEQUENCE [LARGE SCALE GENOMIC DNA]</scope>
    <source>
        <strain evidence="2 3">LMG 7974</strain>
    </source>
</reference>
<feature type="transmembrane region" description="Helical" evidence="1">
    <location>
        <begin position="90"/>
        <end position="110"/>
    </location>
</feature>
<keyword evidence="3" id="KW-1185">Reference proteome</keyword>
<organism evidence="2 3">
    <name type="scientific">Campylobacter majalis</name>
    <dbReference type="NCBI Taxonomy" id="2790656"/>
    <lineage>
        <taxon>Bacteria</taxon>
        <taxon>Pseudomonadati</taxon>
        <taxon>Campylobacterota</taxon>
        <taxon>Epsilonproteobacteria</taxon>
        <taxon>Campylobacterales</taxon>
        <taxon>Campylobacteraceae</taxon>
        <taxon>Campylobacter</taxon>
    </lineage>
</organism>
<evidence type="ECO:0000313" key="3">
    <source>
        <dbReference type="Proteomes" id="UP000789803"/>
    </source>
</evidence>
<dbReference type="Proteomes" id="UP000789803">
    <property type="component" value="Unassembled WGS sequence"/>
</dbReference>
<dbReference type="RefSeq" id="WP_229933437.1">
    <property type="nucleotide sequence ID" value="NZ_CAJHOF010000018.1"/>
</dbReference>
<keyword evidence="1" id="KW-0812">Transmembrane</keyword>
<evidence type="ECO:0000256" key="1">
    <source>
        <dbReference type="SAM" id="Phobius"/>
    </source>
</evidence>